<protein>
    <submittedName>
        <fullName evidence="2">Uncharacterized protein</fullName>
    </submittedName>
</protein>
<dbReference type="EMBL" id="QVLS01000003">
    <property type="protein sequence ID" value="RFP80083.1"/>
    <property type="molecule type" value="Genomic_DNA"/>
</dbReference>
<dbReference type="Proteomes" id="UP000261931">
    <property type="component" value="Unassembled WGS sequence"/>
</dbReference>
<name>A0A372EL05_9BURK</name>
<evidence type="ECO:0000256" key="1">
    <source>
        <dbReference type="SAM" id="MobiDB-lite"/>
    </source>
</evidence>
<evidence type="ECO:0000313" key="2">
    <source>
        <dbReference type="EMBL" id="RFP80083.1"/>
    </source>
</evidence>
<feature type="region of interest" description="Disordered" evidence="1">
    <location>
        <begin position="12"/>
        <end position="48"/>
    </location>
</feature>
<keyword evidence="3" id="KW-1185">Reference proteome</keyword>
<dbReference type="AlphaFoldDB" id="A0A372EL05"/>
<reference evidence="2 3" key="1">
    <citation type="submission" date="2018-08" db="EMBL/GenBank/DDBJ databases">
        <title>Hydrogenophaga sp. LA-38 isolated from sludge.</title>
        <authorList>
            <person name="Im W.-T."/>
        </authorList>
    </citation>
    <scope>NUCLEOTIDE SEQUENCE [LARGE SCALE GENOMIC DNA]</scope>
    <source>
        <strain evidence="2 3">LA-38</strain>
    </source>
</reference>
<accession>A0A372EL05</accession>
<sequence length="92" mass="9284">MQAFTHAVKGAFGHGPVFTDTPTTARAVAGADSHPPPRHAPGTEPQAGGVQAVDAVLRTQSGLGAVRFGRDGLSLDMAYTASTTDGSVGQQP</sequence>
<organism evidence="2 3">
    <name type="scientific">Hydrogenophaga borbori</name>
    <dbReference type="NCBI Taxonomy" id="2294117"/>
    <lineage>
        <taxon>Bacteria</taxon>
        <taxon>Pseudomonadati</taxon>
        <taxon>Pseudomonadota</taxon>
        <taxon>Betaproteobacteria</taxon>
        <taxon>Burkholderiales</taxon>
        <taxon>Comamonadaceae</taxon>
        <taxon>Hydrogenophaga</taxon>
    </lineage>
</organism>
<evidence type="ECO:0000313" key="3">
    <source>
        <dbReference type="Proteomes" id="UP000261931"/>
    </source>
</evidence>
<gene>
    <name evidence="2" type="ORF">DY262_06420</name>
</gene>
<comment type="caution">
    <text evidence="2">The sequence shown here is derived from an EMBL/GenBank/DDBJ whole genome shotgun (WGS) entry which is preliminary data.</text>
</comment>
<proteinExistence type="predicted"/>
<dbReference type="RefSeq" id="WP_116958135.1">
    <property type="nucleotide sequence ID" value="NZ_QVLS01000003.1"/>
</dbReference>